<feature type="domain" description="Sushi" evidence="3">
    <location>
        <begin position="107"/>
        <end position="164"/>
    </location>
</feature>
<organism evidence="4 5">
    <name type="scientific">Dreissena polymorpha</name>
    <name type="common">Zebra mussel</name>
    <name type="synonym">Mytilus polymorpha</name>
    <dbReference type="NCBI Taxonomy" id="45954"/>
    <lineage>
        <taxon>Eukaryota</taxon>
        <taxon>Metazoa</taxon>
        <taxon>Spiralia</taxon>
        <taxon>Lophotrochozoa</taxon>
        <taxon>Mollusca</taxon>
        <taxon>Bivalvia</taxon>
        <taxon>Autobranchia</taxon>
        <taxon>Heteroconchia</taxon>
        <taxon>Euheterodonta</taxon>
        <taxon>Imparidentia</taxon>
        <taxon>Neoheterodontei</taxon>
        <taxon>Myida</taxon>
        <taxon>Dreissenoidea</taxon>
        <taxon>Dreissenidae</taxon>
        <taxon>Dreissena</taxon>
    </lineage>
</organism>
<accession>A0A9D4GJK8</accession>
<dbReference type="AlphaFoldDB" id="A0A9D4GJK8"/>
<protein>
    <recommendedName>
        <fullName evidence="3">Sushi domain-containing protein</fullName>
    </recommendedName>
</protein>
<evidence type="ECO:0000256" key="1">
    <source>
        <dbReference type="ARBA" id="ARBA00023157"/>
    </source>
</evidence>
<dbReference type="Proteomes" id="UP000828390">
    <property type="component" value="Unassembled WGS sequence"/>
</dbReference>
<comment type="caution">
    <text evidence="2">Lacks conserved residue(s) required for the propagation of feature annotation.</text>
</comment>
<feature type="disulfide bond" evidence="2">
    <location>
        <begin position="135"/>
        <end position="162"/>
    </location>
</feature>
<dbReference type="InterPro" id="IPR003609">
    <property type="entry name" value="Pan_app"/>
</dbReference>
<name>A0A9D4GJK8_DREPO</name>
<reference evidence="4" key="2">
    <citation type="submission" date="2020-11" db="EMBL/GenBank/DDBJ databases">
        <authorList>
            <person name="McCartney M.A."/>
            <person name="Auch B."/>
            <person name="Kono T."/>
            <person name="Mallez S."/>
            <person name="Becker A."/>
            <person name="Gohl D.M."/>
            <person name="Silverstein K.A.T."/>
            <person name="Koren S."/>
            <person name="Bechman K.B."/>
            <person name="Herman A."/>
            <person name="Abrahante J.E."/>
            <person name="Garbe J."/>
        </authorList>
    </citation>
    <scope>NUCLEOTIDE SEQUENCE</scope>
    <source>
        <strain evidence="4">Duluth1</strain>
        <tissue evidence="4">Whole animal</tissue>
    </source>
</reference>
<dbReference type="Pfam" id="PF00024">
    <property type="entry name" value="PAN_1"/>
    <property type="match status" value="1"/>
</dbReference>
<dbReference type="SMART" id="SM00032">
    <property type="entry name" value="CCP"/>
    <property type="match status" value="1"/>
</dbReference>
<dbReference type="SUPFAM" id="SSF57535">
    <property type="entry name" value="Complement control module/SCR domain"/>
    <property type="match status" value="1"/>
</dbReference>
<dbReference type="PROSITE" id="PS50923">
    <property type="entry name" value="SUSHI"/>
    <property type="match status" value="1"/>
</dbReference>
<evidence type="ECO:0000313" key="4">
    <source>
        <dbReference type="EMBL" id="KAH3816656.1"/>
    </source>
</evidence>
<proteinExistence type="predicted"/>
<dbReference type="Gene3D" id="2.10.70.10">
    <property type="entry name" value="Complement Module, domain 1"/>
    <property type="match status" value="1"/>
</dbReference>
<keyword evidence="2" id="KW-0768">Sushi</keyword>
<evidence type="ECO:0000256" key="2">
    <source>
        <dbReference type="PROSITE-ProRule" id="PRU00302"/>
    </source>
</evidence>
<comment type="caution">
    <text evidence="4">The sequence shown here is derived from an EMBL/GenBank/DDBJ whole genome shotgun (WGS) entry which is preliminary data.</text>
</comment>
<evidence type="ECO:0000313" key="5">
    <source>
        <dbReference type="Proteomes" id="UP000828390"/>
    </source>
</evidence>
<dbReference type="Gene3D" id="3.50.4.10">
    <property type="entry name" value="Hepatocyte Growth Factor"/>
    <property type="match status" value="1"/>
</dbReference>
<keyword evidence="1 2" id="KW-1015">Disulfide bond</keyword>
<dbReference type="Pfam" id="PF00084">
    <property type="entry name" value="Sushi"/>
    <property type="match status" value="1"/>
</dbReference>
<gene>
    <name evidence="4" type="ORF">DPMN_118176</name>
</gene>
<dbReference type="InterPro" id="IPR000436">
    <property type="entry name" value="Sushi_SCR_CCP_dom"/>
</dbReference>
<reference evidence="4" key="1">
    <citation type="journal article" date="2019" name="bioRxiv">
        <title>The Genome of the Zebra Mussel, Dreissena polymorpha: A Resource for Invasive Species Research.</title>
        <authorList>
            <person name="McCartney M.A."/>
            <person name="Auch B."/>
            <person name="Kono T."/>
            <person name="Mallez S."/>
            <person name="Zhang Y."/>
            <person name="Obille A."/>
            <person name="Becker A."/>
            <person name="Abrahante J.E."/>
            <person name="Garbe J."/>
            <person name="Badalamenti J.P."/>
            <person name="Herman A."/>
            <person name="Mangelson H."/>
            <person name="Liachko I."/>
            <person name="Sullivan S."/>
            <person name="Sone E.D."/>
            <person name="Koren S."/>
            <person name="Silverstein K.A.T."/>
            <person name="Beckman K.B."/>
            <person name="Gohl D.M."/>
        </authorList>
    </citation>
    <scope>NUCLEOTIDE SEQUENCE</scope>
    <source>
        <strain evidence="4">Duluth1</strain>
        <tissue evidence="4">Whole animal</tissue>
    </source>
</reference>
<sequence length="205" mass="23307">MFRSCKSEQVSIIREMFRGTYEDCLDECRRRQSCTAMRYHKQTRYCSLLDGQTDFQSLDTSGPICVYSVVSNDDSDQRGSCANKKCGIHETCANPKYQKSDEPCIITECPGPPAIENALLLSNTRAVGTRNRYKCMNGFMGNGSPAIDCLTNGSWSFTDFQCQKMCQPPKASYRTDDLAKDCSQNDRMAYFRCKPDYRSHTITFQ</sequence>
<dbReference type="EMBL" id="JAIWYP010000005">
    <property type="protein sequence ID" value="KAH3816656.1"/>
    <property type="molecule type" value="Genomic_DNA"/>
</dbReference>
<keyword evidence="5" id="KW-1185">Reference proteome</keyword>
<dbReference type="InterPro" id="IPR035976">
    <property type="entry name" value="Sushi/SCR/CCP_sf"/>
</dbReference>
<dbReference type="CDD" id="cd00033">
    <property type="entry name" value="CCP"/>
    <property type="match status" value="1"/>
</dbReference>
<evidence type="ECO:0000259" key="3">
    <source>
        <dbReference type="PROSITE" id="PS50923"/>
    </source>
</evidence>